<dbReference type="SUPFAM" id="SSF47384">
    <property type="entry name" value="Homodimeric domain of signal transducing histidine kinase"/>
    <property type="match status" value="1"/>
</dbReference>
<dbReference type="InterPro" id="IPR003594">
    <property type="entry name" value="HATPase_dom"/>
</dbReference>
<dbReference type="RefSeq" id="WP_323325934.1">
    <property type="nucleotide sequence ID" value="NZ_JAYGIL010000003.1"/>
</dbReference>
<dbReference type="EC" id="2.7.13.3" evidence="3"/>
<dbReference type="EMBL" id="JAYGIL010000003">
    <property type="protein sequence ID" value="MEA5401897.1"/>
    <property type="molecule type" value="Genomic_DNA"/>
</dbReference>
<reference evidence="14 15" key="1">
    <citation type="submission" date="2023-12" db="EMBL/GenBank/DDBJ databases">
        <title>Novel species of the genus Arcicella isolated from rivers.</title>
        <authorList>
            <person name="Lu H."/>
        </authorList>
    </citation>
    <scope>NUCLEOTIDE SEQUENCE [LARGE SCALE GENOMIC DNA]</scope>
    <source>
        <strain evidence="14 15">DC2W</strain>
    </source>
</reference>
<keyword evidence="7" id="KW-0547">Nucleotide-binding</keyword>
<evidence type="ECO:0000256" key="11">
    <source>
        <dbReference type="ARBA" id="ARBA00023012"/>
    </source>
</evidence>
<evidence type="ECO:0000256" key="1">
    <source>
        <dbReference type="ARBA" id="ARBA00000085"/>
    </source>
</evidence>
<keyword evidence="5" id="KW-0808">Transferase</keyword>
<protein>
    <recommendedName>
        <fullName evidence="3">histidine kinase</fullName>
        <ecNumber evidence="3">2.7.13.3</ecNumber>
    </recommendedName>
</protein>
<feature type="domain" description="Histidine kinase" evidence="13">
    <location>
        <begin position="130"/>
        <end position="344"/>
    </location>
</feature>
<dbReference type="Pfam" id="PF08448">
    <property type="entry name" value="PAS_4"/>
    <property type="match status" value="1"/>
</dbReference>
<comment type="catalytic activity">
    <reaction evidence="1">
        <text>ATP + protein L-histidine = ADP + protein N-phospho-L-histidine.</text>
        <dbReference type="EC" id="2.7.13.3"/>
    </reaction>
</comment>
<evidence type="ECO:0000256" key="8">
    <source>
        <dbReference type="ARBA" id="ARBA00022777"/>
    </source>
</evidence>
<keyword evidence="10" id="KW-1133">Transmembrane helix</keyword>
<dbReference type="CDD" id="cd00075">
    <property type="entry name" value="HATPase"/>
    <property type="match status" value="1"/>
</dbReference>
<dbReference type="InterPro" id="IPR036097">
    <property type="entry name" value="HisK_dim/P_sf"/>
</dbReference>
<keyword evidence="6" id="KW-0812">Transmembrane</keyword>
<keyword evidence="8" id="KW-0418">Kinase</keyword>
<evidence type="ECO:0000256" key="3">
    <source>
        <dbReference type="ARBA" id="ARBA00012438"/>
    </source>
</evidence>
<keyword evidence="4" id="KW-0597">Phosphoprotein</keyword>
<dbReference type="Gene3D" id="1.10.287.130">
    <property type="match status" value="1"/>
</dbReference>
<evidence type="ECO:0000256" key="9">
    <source>
        <dbReference type="ARBA" id="ARBA00022840"/>
    </source>
</evidence>
<dbReference type="InterPro" id="IPR050351">
    <property type="entry name" value="BphY/WalK/GraS-like"/>
</dbReference>
<evidence type="ECO:0000259" key="13">
    <source>
        <dbReference type="PROSITE" id="PS50109"/>
    </source>
</evidence>
<dbReference type="Pfam" id="PF02518">
    <property type="entry name" value="HATPase_c"/>
    <property type="match status" value="1"/>
</dbReference>
<dbReference type="InterPro" id="IPR000014">
    <property type="entry name" value="PAS"/>
</dbReference>
<dbReference type="PRINTS" id="PR00344">
    <property type="entry name" value="BCTRLSENSOR"/>
</dbReference>
<dbReference type="GO" id="GO:0005524">
    <property type="term" value="F:ATP binding"/>
    <property type="evidence" value="ECO:0007669"/>
    <property type="project" value="UniProtKB-KW"/>
</dbReference>
<keyword evidence="9 14" id="KW-0067">ATP-binding</keyword>
<dbReference type="PANTHER" id="PTHR42878:SF7">
    <property type="entry name" value="SENSOR HISTIDINE KINASE GLRK"/>
    <property type="match status" value="1"/>
</dbReference>
<dbReference type="Proteomes" id="UP001303899">
    <property type="component" value="Unassembled WGS sequence"/>
</dbReference>
<dbReference type="InterPro" id="IPR036890">
    <property type="entry name" value="HATPase_C_sf"/>
</dbReference>
<evidence type="ECO:0000256" key="6">
    <source>
        <dbReference type="ARBA" id="ARBA00022692"/>
    </source>
</evidence>
<organism evidence="14 15">
    <name type="scientific">Arcicella gelida</name>
    <dbReference type="NCBI Taxonomy" id="2984195"/>
    <lineage>
        <taxon>Bacteria</taxon>
        <taxon>Pseudomonadati</taxon>
        <taxon>Bacteroidota</taxon>
        <taxon>Cytophagia</taxon>
        <taxon>Cytophagales</taxon>
        <taxon>Flectobacillaceae</taxon>
        <taxon>Arcicella</taxon>
    </lineage>
</organism>
<evidence type="ECO:0000256" key="2">
    <source>
        <dbReference type="ARBA" id="ARBA00004141"/>
    </source>
</evidence>
<evidence type="ECO:0000313" key="14">
    <source>
        <dbReference type="EMBL" id="MEA5401897.1"/>
    </source>
</evidence>
<evidence type="ECO:0000256" key="12">
    <source>
        <dbReference type="ARBA" id="ARBA00023136"/>
    </source>
</evidence>
<evidence type="ECO:0000313" key="15">
    <source>
        <dbReference type="Proteomes" id="UP001303899"/>
    </source>
</evidence>
<proteinExistence type="predicted"/>
<dbReference type="CDD" id="cd00082">
    <property type="entry name" value="HisKA"/>
    <property type="match status" value="1"/>
</dbReference>
<comment type="subcellular location">
    <subcellularLocation>
        <location evidence="2">Membrane</location>
        <topology evidence="2">Multi-pass membrane protein</topology>
    </subcellularLocation>
</comment>
<evidence type="ECO:0000256" key="5">
    <source>
        <dbReference type="ARBA" id="ARBA00022679"/>
    </source>
</evidence>
<gene>
    <name evidence="14" type="ORF">VB776_03145</name>
</gene>
<dbReference type="InterPro" id="IPR013656">
    <property type="entry name" value="PAS_4"/>
</dbReference>
<evidence type="ECO:0000256" key="4">
    <source>
        <dbReference type="ARBA" id="ARBA00022553"/>
    </source>
</evidence>
<dbReference type="CDD" id="cd00130">
    <property type="entry name" value="PAS"/>
    <property type="match status" value="1"/>
</dbReference>
<dbReference type="InterPro" id="IPR004358">
    <property type="entry name" value="Sig_transdc_His_kin-like_C"/>
</dbReference>
<dbReference type="InterPro" id="IPR005467">
    <property type="entry name" value="His_kinase_dom"/>
</dbReference>
<dbReference type="Gene3D" id="3.30.565.10">
    <property type="entry name" value="Histidine kinase-like ATPase, C-terminal domain"/>
    <property type="match status" value="1"/>
</dbReference>
<dbReference type="SUPFAM" id="SSF55785">
    <property type="entry name" value="PYP-like sensor domain (PAS domain)"/>
    <property type="match status" value="1"/>
</dbReference>
<dbReference type="InterPro" id="IPR003661">
    <property type="entry name" value="HisK_dim/P_dom"/>
</dbReference>
<name>A0ABU5S0E5_9BACT</name>
<dbReference type="Gene3D" id="3.30.450.20">
    <property type="entry name" value="PAS domain"/>
    <property type="match status" value="1"/>
</dbReference>
<keyword evidence="11" id="KW-0902">Two-component regulatory system</keyword>
<evidence type="ECO:0000256" key="10">
    <source>
        <dbReference type="ARBA" id="ARBA00022989"/>
    </source>
</evidence>
<evidence type="ECO:0000256" key="7">
    <source>
        <dbReference type="ARBA" id="ARBA00022741"/>
    </source>
</evidence>
<dbReference type="PROSITE" id="PS50109">
    <property type="entry name" value="HIS_KIN"/>
    <property type="match status" value="1"/>
</dbReference>
<comment type="caution">
    <text evidence="14">The sequence shown here is derived from an EMBL/GenBank/DDBJ whole genome shotgun (WGS) entry which is preliminary data.</text>
</comment>
<sequence length="351" mass="39732">MITDNEQQTLRSAFFDNAELHFILFDSELNVIDANESLLKFYHIERDAFVGKHILEVAPNAIEKGLYGQYMQVIQTGKPLIIEEIIGSPIYGNQYNRVKAFKVGNGVGVAISNITEYRNTIESLEVLSYRLSHDIKSPMTSVLELTKMALQEDPVDIDTLKAYCGLINESVSRLLETVEKVNESLKIQKVVPHFELIDFRTIIDEVKKSLASVEGYTSQNFEETIDCPFDFYFDKPIITSLFQNIIDNAIKYRNVKRDDSSLSINISGDKEFVKIILSDNGIGIKKELQKNIFKLFYRATSQAHGSGIGLYTLRYTIEKLGGRIFFESTEGQGTTFKIIIPNKIGIINPAD</sequence>
<dbReference type="SMART" id="SM00387">
    <property type="entry name" value="HATPase_c"/>
    <property type="match status" value="1"/>
</dbReference>
<accession>A0ABU5S0E5</accession>
<dbReference type="PANTHER" id="PTHR42878">
    <property type="entry name" value="TWO-COMPONENT HISTIDINE KINASE"/>
    <property type="match status" value="1"/>
</dbReference>
<dbReference type="SUPFAM" id="SSF55874">
    <property type="entry name" value="ATPase domain of HSP90 chaperone/DNA topoisomerase II/histidine kinase"/>
    <property type="match status" value="1"/>
</dbReference>
<keyword evidence="15" id="KW-1185">Reference proteome</keyword>
<keyword evidence="12" id="KW-0472">Membrane</keyword>
<dbReference type="InterPro" id="IPR035965">
    <property type="entry name" value="PAS-like_dom_sf"/>
</dbReference>